<proteinExistence type="predicted"/>
<gene>
    <name evidence="3" type="ORF">A7D17_01150</name>
    <name evidence="2" type="ORF">VB146_11785</name>
</gene>
<dbReference type="EMBL" id="JAYFSO010000013">
    <property type="protein sequence ID" value="MEA5124528.1"/>
    <property type="molecule type" value="Genomic_DNA"/>
</dbReference>
<organism evidence="3 4">
    <name type="scientific">Xanthomonas floridensis</name>
    <dbReference type="NCBI Taxonomy" id="1843580"/>
    <lineage>
        <taxon>Bacteria</taxon>
        <taxon>Pseudomonadati</taxon>
        <taxon>Pseudomonadota</taxon>
        <taxon>Gammaproteobacteria</taxon>
        <taxon>Lysobacterales</taxon>
        <taxon>Lysobacteraceae</taxon>
        <taxon>Xanthomonas</taxon>
    </lineage>
</organism>
<feature type="compositionally biased region" description="Basic and acidic residues" evidence="1">
    <location>
        <begin position="1"/>
        <end position="17"/>
    </location>
</feature>
<protein>
    <submittedName>
        <fullName evidence="3">Uncharacterized protein</fullName>
    </submittedName>
</protein>
<accession>A0A1A9MIM1</accession>
<reference evidence="2 5" key="2">
    <citation type="submission" date="2023-12" db="EMBL/GenBank/DDBJ databases">
        <title>Genome sequencing of Xanthomonas floridensis.</title>
        <authorList>
            <person name="Greer S."/>
            <person name="Harrison J."/>
            <person name="Grant M."/>
            <person name="Vicente J."/>
            <person name="Studholme D."/>
        </authorList>
    </citation>
    <scope>NUCLEOTIDE SEQUENCE [LARGE SCALE GENOMIC DNA]</scope>
    <source>
        <strain evidence="2 5">WHRI 8848</strain>
    </source>
</reference>
<sequence>MRNDSVFDADVLDKGVPDGDVSSHSTLDKGVCGVRLLLTIMKSHPDMAESGALRQDTNATG</sequence>
<keyword evidence="5" id="KW-1185">Reference proteome</keyword>
<dbReference type="Proteomes" id="UP001303614">
    <property type="component" value="Unassembled WGS sequence"/>
</dbReference>
<dbReference type="OrthoDB" id="9895094at2"/>
<name>A0A1A9MIM1_9XANT</name>
<dbReference type="AlphaFoldDB" id="A0A1A9MIM1"/>
<evidence type="ECO:0000256" key="1">
    <source>
        <dbReference type="SAM" id="MobiDB-lite"/>
    </source>
</evidence>
<dbReference type="RefSeq" id="WP_064507401.1">
    <property type="nucleotide sequence ID" value="NZ_JAYFSN010000001.1"/>
</dbReference>
<evidence type="ECO:0000313" key="3">
    <source>
        <dbReference type="EMBL" id="OAG69450.1"/>
    </source>
</evidence>
<dbReference type="EMBL" id="LXNG01000001">
    <property type="protein sequence ID" value="OAG69450.1"/>
    <property type="molecule type" value="Genomic_DNA"/>
</dbReference>
<reference evidence="3 4" key="1">
    <citation type="submission" date="2016-05" db="EMBL/GenBank/DDBJ databases">
        <title>Pathogenic, phenotypic and molecular characterisation of Xanthomonas nasturtii sp. nov. and Xanthomonas floridensis sp. nov., new species of Xanthomonas associated with watercress production in Florida.</title>
        <authorList>
            <person name="Vicente J.G."/>
            <person name="Rothwell S."/>
            <person name="Holub E.B."/>
            <person name="Studholme D.J."/>
        </authorList>
    </citation>
    <scope>NUCLEOTIDE SEQUENCE [LARGE SCALE GENOMIC DNA]</scope>
    <source>
        <strain evidence="3 4">WHRI 8848</strain>
    </source>
</reference>
<evidence type="ECO:0000313" key="2">
    <source>
        <dbReference type="EMBL" id="MEA5124528.1"/>
    </source>
</evidence>
<dbReference type="STRING" id="1843580.A7D17_01150"/>
<dbReference type="Proteomes" id="UP000077659">
    <property type="component" value="Unassembled WGS sequence"/>
</dbReference>
<evidence type="ECO:0000313" key="4">
    <source>
        <dbReference type="Proteomes" id="UP000077659"/>
    </source>
</evidence>
<feature type="region of interest" description="Disordered" evidence="1">
    <location>
        <begin position="1"/>
        <end position="24"/>
    </location>
</feature>
<evidence type="ECO:0000313" key="5">
    <source>
        <dbReference type="Proteomes" id="UP001303614"/>
    </source>
</evidence>
<comment type="caution">
    <text evidence="3">The sequence shown here is derived from an EMBL/GenBank/DDBJ whole genome shotgun (WGS) entry which is preliminary data.</text>
</comment>